<evidence type="ECO:0008006" key="7">
    <source>
        <dbReference type="Google" id="ProtNLM"/>
    </source>
</evidence>
<evidence type="ECO:0000256" key="3">
    <source>
        <dbReference type="ARBA" id="ARBA00022729"/>
    </source>
</evidence>
<organism evidence="5 6">
    <name type="scientific">Candidatus Roizmanbacteria bacterium RIFCSPHIGHO2_01_FULL_39_12b</name>
    <dbReference type="NCBI Taxonomy" id="1802030"/>
    <lineage>
        <taxon>Bacteria</taxon>
        <taxon>Candidatus Roizmaniibacteriota</taxon>
    </lineage>
</organism>
<evidence type="ECO:0000313" key="6">
    <source>
        <dbReference type="Proteomes" id="UP000178372"/>
    </source>
</evidence>
<dbReference type="AlphaFoldDB" id="A0A1F7GC51"/>
<dbReference type="PANTHER" id="PTHR30061:SF50">
    <property type="entry name" value="MALTOSE_MALTODEXTRIN-BINDING PERIPLASMIC PROTEIN"/>
    <property type="match status" value="1"/>
</dbReference>
<keyword evidence="3" id="KW-0732">Signal</keyword>
<gene>
    <name evidence="5" type="ORF">A2690_03860</name>
</gene>
<evidence type="ECO:0000313" key="5">
    <source>
        <dbReference type="EMBL" id="OGK16456.1"/>
    </source>
</evidence>
<proteinExistence type="inferred from homology"/>
<dbReference type="EMBL" id="MFZF01000016">
    <property type="protein sequence ID" value="OGK16456.1"/>
    <property type="molecule type" value="Genomic_DNA"/>
</dbReference>
<accession>A0A1F7GC51</accession>
<feature type="transmembrane region" description="Helical" evidence="4">
    <location>
        <begin position="91"/>
        <end position="113"/>
    </location>
</feature>
<dbReference type="PANTHER" id="PTHR30061">
    <property type="entry name" value="MALTOSE-BINDING PERIPLASMIC PROTEIN"/>
    <property type="match status" value="1"/>
</dbReference>
<keyword evidence="2" id="KW-0813">Transport</keyword>
<evidence type="ECO:0000256" key="1">
    <source>
        <dbReference type="ARBA" id="ARBA00008520"/>
    </source>
</evidence>
<name>A0A1F7GC51_9BACT</name>
<protein>
    <recommendedName>
        <fullName evidence="7">ABC transporter substrate-binding protein</fullName>
    </recommendedName>
</protein>
<dbReference type="GO" id="GO:0042956">
    <property type="term" value="P:maltodextrin transmembrane transport"/>
    <property type="evidence" value="ECO:0007669"/>
    <property type="project" value="TreeGrafter"/>
</dbReference>
<evidence type="ECO:0000256" key="4">
    <source>
        <dbReference type="SAM" id="Phobius"/>
    </source>
</evidence>
<comment type="similarity">
    <text evidence="1">Belongs to the bacterial solute-binding protein 1 family.</text>
</comment>
<reference evidence="5 6" key="1">
    <citation type="journal article" date="2016" name="Nat. Commun.">
        <title>Thousands of microbial genomes shed light on interconnected biogeochemical processes in an aquifer system.</title>
        <authorList>
            <person name="Anantharaman K."/>
            <person name="Brown C.T."/>
            <person name="Hug L.A."/>
            <person name="Sharon I."/>
            <person name="Castelle C.J."/>
            <person name="Probst A.J."/>
            <person name="Thomas B.C."/>
            <person name="Singh A."/>
            <person name="Wilkins M.J."/>
            <person name="Karaoz U."/>
            <person name="Brodie E.L."/>
            <person name="Williams K.H."/>
            <person name="Hubbard S.S."/>
            <person name="Banfield J.F."/>
        </authorList>
    </citation>
    <scope>NUCLEOTIDE SEQUENCE [LARGE SCALE GENOMIC DNA]</scope>
</reference>
<dbReference type="GO" id="GO:1901982">
    <property type="term" value="F:maltose binding"/>
    <property type="evidence" value="ECO:0007669"/>
    <property type="project" value="TreeGrafter"/>
</dbReference>
<dbReference type="GO" id="GO:0015768">
    <property type="term" value="P:maltose transport"/>
    <property type="evidence" value="ECO:0007669"/>
    <property type="project" value="TreeGrafter"/>
</dbReference>
<evidence type="ECO:0000256" key="2">
    <source>
        <dbReference type="ARBA" id="ARBA00022448"/>
    </source>
</evidence>
<sequence length="515" mass="58502">MVNREETQHFTKIDIEDDQPRPIFETIPVAPEQNKEVFVADKADKDTSSKIEVEPVIIRDETFGTPPPLSSPEDFTPLPEIEEKETNHLKVYVVLGIVFFIVVASFVFLFNTLRKKITPKQVKLVYWSLWEDKPVMDPLITAYRKDHKNITIDYIKQSPESFREKVITQTKDGRGPDLFRFHNTWVPMLHDTLSPLPKNIMTNDEFEKTFYEIVREDMKVGNAYYGIPLYIDDLVLLYNNDFFKRVGITSPPKTWDELVTYAKQLTVPSATGDPVTSGIALGTAGNIEHFTDILGWMLLQNGADLKDVSSVEGEQVLKKYREFAEAPNPIWSEKMTNNVAAFQEGKVAMIFAPSWQIANIKAANSNLDMKVAELPVLPGESEPFSIANYWVEGVTRTSKHQKEAWEFLKYLSSRQAQTKLFELQVKARGLGSVSSRVDLKDTLLQNEILAPIISQAKYLKSIPTISRTFDNGLNDQINSYLEDAVNNAQNGVSYDEAMEKAQIGISSVLEKYNIK</sequence>
<dbReference type="SUPFAM" id="SSF53850">
    <property type="entry name" value="Periplasmic binding protein-like II"/>
    <property type="match status" value="1"/>
</dbReference>
<dbReference type="Proteomes" id="UP000178372">
    <property type="component" value="Unassembled WGS sequence"/>
</dbReference>
<dbReference type="InterPro" id="IPR006059">
    <property type="entry name" value="SBP"/>
</dbReference>
<dbReference type="Pfam" id="PF13416">
    <property type="entry name" value="SBP_bac_8"/>
    <property type="match status" value="1"/>
</dbReference>
<keyword evidence="4" id="KW-0812">Transmembrane</keyword>
<keyword evidence="4" id="KW-1133">Transmembrane helix</keyword>
<dbReference type="Gene3D" id="3.40.190.10">
    <property type="entry name" value="Periplasmic binding protein-like II"/>
    <property type="match status" value="1"/>
</dbReference>
<dbReference type="GO" id="GO:0055052">
    <property type="term" value="C:ATP-binding cassette (ABC) transporter complex, substrate-binding subunit-containing"/>
    <property type="evidence" value="ECO:0007669"/>
    <property type="project" value="TreeGrafter"/>
</dbReference>
<comment type="caution">
    <text evidence="5">The sequence shown here is derived from an EMBL/GenBank/DDBJ whole genome shotgun (WGS) entry which is preliminary data.</text>
</comment>
<keyword evidence="4" id="KW-0472">Membrane</keyword>